<evidence type="ECO:0000313" key="5">
    <source>
        <dbReference type="EMBL" id="KEQ23634.1"/>
    </source>
</evidence>
<reference evidence="5 6" key="1">
    <citation type="submission" date="2014-06" db="EMBL/GenBank/DDBJ databases">
        <title>Draft genome sequence of Paenibacillus sp. MSt1.</title>
        <authorList>
            <person name="Aw Y.K."/>
            <person name="Ong K.S."/>
            <person name="Gan H.M."/>
            <person name="Lee S.M."/>
        </authorList>
    </citation>
    <scope>NUCLEOTIDE SEQUENCE [LARGE SCALE GENOMIC DNA]</scope>
    <source>
        <strain evidence="5 6">MSt1</strain>
    </source>
</reference>
<sequence length="144" mass="16402">MLDNYFKGCLYFSANRLSRLITKMAEEEFSPTGLSPTYAFILMAVYEKEGISQKELAEIVHLHQSTITRLIEKLVGKGFLTNQTSGRTSLFFSTDKGKQLQDIIETCWGNLHKRYAEILGQEKGDALTLELYETSDLLEDHLKS</sequence>
<proteinExistence type="predicted"/>
<dbReference type="AlphaFoldDB" id="A0A081NYW1"/>
<dbReference type="EMBL" id="JNVM01000021">
    <property type="protein sequence ID" value="KEQ23634.1"/>
    <property type="molecule type" value="Genomic_DNA"/>
</dbReference>
<dbReference type="OrthoDB" id="1551170at2"/>
<dbReference type="Pfam" id="PF01047">
    <property type="entry name" value="MarR"/>
    <property type="match status" value="1"/>
</dbReference>
<evidence type="ECO:0000259" key="4">
    <source>
        <dbReference type="PROSITE" id="PS50995"/>
    </source>
</evidence>
<keyword evidence="1" id="KW-0805">Transcription regulation</keyword>
<dbReference type="Proteomes" id="UP000028123">
    <property type="component" value="Unassembled WGS sequence"/>
</dbReference>
<name>A0A081NYW1_9BACL</name>
<dbReference type="Gene3D" id="1.10.10.10">
    <property type="entry name" value="Winged helix-like DNA-binding domain superfamily/Winged helix DNA-binding domain"/>
    <property type="match status" value="1"/>
</dbReference>
<dbReference type="GO" id="GO:0003677">
    <property type="term" value="F:DNA binding"/>
    <property type="evidence" value="ECO:0007669"/>
    <property type="project" value="UniProtKB-KW"/>
</dbReference>
<dbReference type="RefSeq" id="WP_036688331.1">
    <property type="nucleotide sequence ID" value="NZ_FYEP01000019.1"/>
</dbReference>
<dbReference type="SUPFAM" id="SSF46785">
    <property type="entry name" value="Winged helix' DNA-binding domain"/>
    <property type="match status" value="1"/>
</dbReference>
<evidence type="ECO:0000256" key="1">
    <source>
        <dbReference type="ARBA" id="ARBA00023015"/>
    </source>
</evidence>
<dbReference type="PANTHER" id="PTHR42756">
    <property type="entry name" value="TRANSCRIPTIONAL REGULATOR, MARR"/>
    <property type="match status" value="1"/>
</dbReference>
<evidence type="ECO:0000256" key="3">
    <source>
        <dbReference type="ARBA" id="ARBA00023163"/>
    </source>
</evidence>
<dbReference type="SMART" id="SM00347">
    <property type="entry name" value="HTH_MARR"/>
    <property type="match status" value="1"/>
</dbReference>
<evidence type="ECO:0000313" key="6">
    <source>
        <dbReference type="Proteomes" id="UP000028123"/>
    </source>
</evidence>
<evidence type="ECO:0000256" key="2">
    <source>
        <dbReference type="ARBA" id="ARBA00023125"/>
    </source>
</evidence>
<feature type="domain" description="HTH marR-type" evidence="4">
    <location>
        <begin position="7"/>
        <end position="144"/>
    </location>
</feature>
<protein>
    <submittedName>
        <fullName evidence="5">MarR family transcriptional regulator</fullName>
    </submittedName>
</protein>
<gene>
    <name evidence="5" type="ORF">ET33_16085</name>
</gene>
<dbReference type="eggNOG" id="COG1846">
    <property type="taxonomic scope" value="Bacteria"/>
</dbReference>
<comment type="caution">
    <text evidence="5">The sequence shown here is derived from an EMBL/GenBank/DDBJ whole genome shotgun (WGS) entry which is preliminary data.</text>
</comment>
<dbReference type="GO" id="GO:0003700">
    <property type="term" value="F:DNA-binding transcription factor activity"/>
    <property type="evidence" value="ECO:0007669"/>
    <property type="project" value="InterPro"/>
</dbReference>
<accession>A0A081NYW1</accession>
<dbReference type="PANTHER" id="PTHR42756:SF1">
    <property type="entry name" value="TRANSCRIPTIONAL REPRESSOR OF EMRAB OPERON"/>
    <property type="match status" value="1"/>
</dbReference>
<dbReference type="PROSITE" id="PS50995">
    <property type="entry name" value="HTH_MARR_2"/>
    <property type="match status" value="1"/>
</dbReference>
<dbReference type="InterPro" id="IPR036388">
    <property type="entry name" value="WH-like_DNA-bd_sf"/>
</dbReference>
<keyword evidence="6" id="KW-1185">Reference proteome</keyword>
<dbReference type="InterPro" id="IPR000835">
    <property type="entry name" value="HTH_MarR-typ"/>
</dbReference>
<keyword evidence="2" id="KW-0238">DNA-binding</keyword>
<dbReference type="InterPro" id="IPR036390">
    <property type="entry name" value="WH_DNA-bd_sf"/>
</dbReference>
<organism evidence="5 6">
    <name type="scientific">Paenibacillus tyrfis</name>
    <dbReference type="NCBI Taxonomy" id="1501230"/>
    <lineage>
        <taxon>Bacteria</taxon>
        <taxon>Bacillati</taxon>
        <taxon>Bacillota</taxon>
        <taxon>Bacilli</taxon>
        <taxon>Bacillales</taxon>
        <taxon>Paenibacillaceae</taxon>
        <taxon>Paenibacillus</taxon>
    </lineage>
</organism>
<keyword evidence="3" id="KW-0804">Transcription</keyword>